<dbReference type="Gene3D" id="2.170.150.60">
    <property type="match status" value="1"/>
</dbReference>
<dbReference type="OrthoDB" id="9903795at2"/>
<keyword evidence="4" id="KW-1185">Reference proteome</keyword>
<evidence type="ECO:0000259" key="2">
    <source>
        <dbReference type="Pfam" id="PF18218"/>
    </source>
</evidence>
<dbReference type="Proteomes" id="UP000287872">
    <property type="component" value="Unassembled WGS sequence"/>
</dbReference>
<evidence type="ECO:0000313" key="4">
    <source>
        <dbReference type="Proteomes" id="UP000287872"/>
    </source>
</evidence>
<dbReference type="RefSeq" id="WP_125000849.1">
    <property type="nucleotide sequence ID" value="NZ_BHYK01000009.1"/>
</dbReference>
<name>A0A401ULF2_9CLOT</name>
<reference evidence="3 4" key="1">
    <citation type="submission" date="2018-11" db="EMBL/GenBank/DDBJ databases">
        <title>Genome sequencing and assembly of Clostridium tagluense strain A121.</title>
        <authorList>
            <person name="Murakami T."/>
            <person name="Segawa T."/>
            <person name="Shcherbakova V.A."/>
            <person name="Mori H."/>
            <person name="Yoshimura Y."/>
        </authorList>
    </citation>
    <scope>NUCLEOTIDE SEQUENCE [LARGE SCALE GENOMIC DNA]</scope>
    <source>
        <strain evidence="3 4">A121</strain>
    </source>
</reference>
<gene>
    <name evidence="3" type="ORF">Ctaglu_19860</name>
</gene>
<feature type="domain" description="Lantibiotic immunity protein Spa1 C-terminal" evidence="2">
    <location>
        <begin position="45"/>
        <end position="148"/>
    </location>
</feature>
<sequence>MKIKKILIPLFTVLFCTLVIGYFAKDIIIKKVRTYEIKDKIVCKVNAKNATQISYKEVTYQISNVSLNQSKIGGWNGIIDRVVVLDKKNCILSQEEIDSSATLTIKDMMENIPKDAKFIVSFQNVCSIKGTDNKEAIAVQINNSFYKAIPAITGFTDKTAITYEKEAYSE</sequence>
<organism evidence="3 4">
    <name type="scientific">Clostridium tagluense</name>
    <dbReference type="NCBI Taxonomy" id="360422"/>
    <lineage>
        <taxon>Bacteria</taxon>
        <taxon>Bacillati</taxon>
        <taxon>Bacillota</taxon>
        <taxon>Clostridia</taxon>
        <taxon>Eubacteriales</taxon>
        <taxon>Clostridiaceae</taxon>
        <taxon>Clostridium</taxon>
    </lineage>
</organism>
<evidence type="ECO:0000256" key="1">
    <source>
        <dbReference type="SAM" id="Phobius"/>
    </source>
</evidence>
<accession>A0A401ULF2</accession>
<dbReference type="Pfam" id="PF18218">
    <property type="entry name" value="Spa1_C"/>
    <property type="match status" value="1"/>
</dbReference>
<dbReference type="EMBL" id="BHYK01000009">
    <property type="protein sequence ID" value="GCD10363.1"/>
    <property type="molecule type" value="Genomic_DNA"/>
</dbReference>
<dbReference type="InterPro" id="IPR040876">
    <property type="entry name" value="Spa1_C"/>
</dbReference>
<evidence type="ECO:0000313" key="3">
    <source>
        <dbReference type="EMBL" id="GCD10363.1"/>
    </source>
</evidence>
<comment type="caution">
    <text evidence="3">The sequence shown here is derived from an EMBL/GenBank/DDBJ whole genome shotgun (WGS) entry which is preliminary data.</text>
</comment>
<keyword evidence="1" id="KW-1133">Transmembrane helix</keyword>
<proteinExistence type="predicted"/>
<feature type="transmembrane region" description="Helical" evidence="1">
    <location>
        <begin position="6"/>
        <end position="24"/>
    </location>
</feature>
<dbReference type="NCBIfam" id="NF033433">
    <property type="entry name" value="NisI_immun_dup"/>
    <property type="match status" value="1"/>
</dbReference>
<protein>
    <recommendedName>
        <fullName evidence="2">Lantibiotic immunity protein Spa1 C-terminal domain-containing protein</fullName>
    </recommendedName>
</protein>
<keyword evidence="1" id="KW-0472">Membrane</keyword>
<keyword evidence="1" id="KW-0812">Transmembrane</keyword>
<dbReference type="AlphaFoldDB" id="A0A401ULF2"/>